<sequence length="108" mass="12867">MLVIRLLICTAILPFVINILFSQSFNIKGQFWGSRITGDDAYLENSFFESSLGYIPTFSLYEELDDNKMLDMEFSYRINYLFSENSLIREHEKLHRFWIRYSSNELEA</sequence>
<reference evidence="1" key="1">
    <citation type="submission" date="2018-05" db="EMBL/GenBank/DDBJ databases">
        <authorList>
            <person name="Lanie J.A."/>
            <person name="Ng W.-L."/>
            <person name="Kazmierczak K.M."/>
            <person name="Andrzejewski T.M."/>
            <person name="Davidsen T.M."/>
            <person name="Wayne K.J."/>
            <person name="Tettelin H."/>
            <person name="Glass J.I."/>
            <person name="Rusch D."/>
            <person name="Podicherti R."/>
            <person name="Tsui H.-C.T."/>
            <person name="Winkler M.E."/>
        </authorList>
    </citation>
    <scope>NUCLEOTIDE SEQUENCE</scope>
</reference>
<protein>
    <recommendedName>
        <fullName evidence="2">DUF2490 domain-containing protein</fullName>
    </recommendedName>
</protein>
<evidence type="ECO:0000313" key="1">
    <source>
        <dbReference type="EMBL" id="SVC68494.1"/>
    </source>
</evidence>
<feature type="non-terminal residue" evidence="1">
    <location>
        <position position="108"/>
    </location>
</feature>
<name>A0A382P503_9ZZZZ</name>
<proteinExistence type="predicted"/>
<evidence type="ECO:0008006" key="2">
    <source>
        <dbReference type="Google" id="ProtNLM"/>
    </source>
</evidence>
<dbReference type="EMBL" id="UINC01104947">
    <property type="protein sequence ID" value="SVC68494.1"/>
    <property type="molecule type" value="Genomic_DNA"/>
</dbReference>
<gene>
    <name evidence="1" type="ORF">METZ01_LOCUS321348</name>
</gene>
<dbReference type="AlphaFoldDB" id="A0A382P503"/>
<accession>A0A382P503</accession>
<organism evidence="1">
    <name type="scientific">marine metagenome</name>
    <dbReference type="NCBI Taxonomy" id="408172"/>
    <lineage>
        <taxon>unclassified sequences</taxon>
        <taxon>metagenomes</taxon>
        <taxon>ecological metagenomes</taxon>
    </lineage>
</organism>